<name>A0AAU9EMR1_9BACT</name>
<reference evidence="2" key="1">
    <citation type="journal article" date="2023" name="Arch. Microbiol.">
        <title>Desulfoferula mesophilus gen. nov. sp. nov., a mesophilic sulfate-reducing bacterium isolated from a brackish lake sediment.</title>
        <authorList>
            <person name="Watanabe T."/>
            <person name="Yabe T."/>
            <person name="Tsuji J.M."/>
            <person name="Fukui M."/>
        </authorList>
    </citation>
    <scope>NUCLEOTIDE SEQUENCE [LARGE SCALE GENOMIC DNA]</scope>
    <source>
        <strain evidence="2">12FAK</strain>
    </source>
</reference>
<dbReference type="InterPro" id="IPR036412">
    <property type="entry name" value="HAD-like_sf"/>
</dbReference>
<dbReference type="InterPro" id="IPR023214">
    <property type="entry name" value="HAD_sf"/>
</dbReference>
<dbReference type="AlphaFoldDB" id="A0AAU9EMR1"/>
<dbReference type="Proteomes" id="UP001366166">
    <property type="component" value="Chromosome"/>
</dbReference>
<protein>
    <recommendedName>
        <fullName evidence="3">ATPase P</fullName>
    </recommendedName>
</protein>
<dbReference type="Gene3D" id="3.40.50.1000">
    <property type="entry name" value="HAD superfamily/HAD-like"/>
    <property type="match status" value="1"/>
</dbReference>
<dbReference type="EMBL" id="AP028679">
    <property type="protein sequence ID" value="BEQ16394.1"/>
    <property type="molecule type" value="Genomic_DNA"/>
</dbReference>
<evidence type="ECO:0000313" key="1">
    <source>
        <dbReference type="EMBL" id="BEQ16394.1"/>
    </source>
</evidence>
<dbReference type="KEGG" id="dmp:FAK_34600"/>
<dbReference type="SUPFAM" id="SSF56784">
    <property type="entry name" value="HAD-like"/>
    <property type="match status" value="1"/>
</dbReference>
<gene>
    <name evidence="1" type="ORF">FAK_34600</name>
</gene>
<organism evidence="1 2">
    <name type="scientific">Desulfoferula mesophila</name>
    <dbReference type="NCBI Taxonomy" id="3058419"/>
    <lineage>
        <taxon>Bacteria</taxon>
        <taxon>Pseudomonadati</taxon>
        <taxon>Thermodesulfobacteriota</taxon>
        <taxon>Desulfarculia</taxon>
        <taxon>Desulfarculales</taxon>
        <taxon>Desulfarculaceae</taxon>
        <taxon>Desulfoferula</taxon>
    </lineage>
</organism>
<sequence length="156" mass="15917">MPLVVEVPGWRRLELGHLVLDLNGTLALDGALISGVDALVRSLGERLACHLVTADTFGTAKDLFGPSVRVARITSGREGEQKRDIVEALGAQGVVALGNGANDALMLAAAALGIAVLGPEGAAPAALTAADVVCAGPLEALGLLTNPDRLRATLRR</sequence>
<evidence type="ECO:0000313" key="2">
    <source>
        <dbReference type="Proteomes" id="UP001366166"/>
    </source>
</evidence>
<dbReference type="RefSeq" id="WP_338602159.1">
    <property type="nucleotide sequence ID" value="NZ_AP028679.1"/>
</dbReference>
<keyword evidence="2" id="KW-1185">Reference proteome</keyword>
<accession>A0AAU9EMR1</accession>
<evidence type="ECO:0008006" key="3">
    <source>
        <dbReference type="Google" id="ProtNLM"/>
    </source>
</evidence>
<proteinExistence type="predicted"/>